<evidence type="ECO:0000256" key="1">
    <source>
        <dbReference type="ARBA" id="ARBA00023015"/>
    </source>
</evidence>
<evidence type="ECO:0000256" key="3">
    <source>
        <dbReference type="ARBA" id="ARBA00023163"/>
    </source>
</evidence>
<sequence length="218" mass="24548">MGTFTRPQTAQQAVLEELRRAILAGELAPGAQIVQEAVAERLGLSRVPVREALKILEGEGQVRYQAHHGYFVTELDVTELLEIYAIRDLLESAAVTAAVPRLEVEDVVRMETALADMAKAAKKADIVAMTAANRRFHFALFEASGKPRFVKIIRQLWDASEPYRSLYYAEPVNRTVVRQEHKQIVEAARNRQADLLVKLLAEHRSHAITRLRTVLDRS</sequence>
<keyword evidence="2" id="KW-0238">DNA-binding</keyword>
<dbReference type="SUPFAM" id="SSF46785">
    <property type="entry name" value="Winged helix' DNA-binding domain"/>
    <property type="match status" value="1"/>
</dbReference>
<evidence type="ECO:0000259" key="4">
    <source>
        <dbReference type="PROSITE" id="PS50949"/>
    </source>
</evidence>
<dbReference type="Gene3D" id="1.10.10.10">
    <property type="entry name" value="Winged helix-like DNA-binding domain superfamily/Winged helix DNA-binding domain"/>
    <property type="match status" value="1"/>
</dbReference>
<dbReference type="Proteomes" id="UP000503011">
    <property type="component" value="Chromosome"/>
</dbReference>
<dbReference type="AlphaFoldDB" id="A0A6F8YUW7"/>
<feature type="domain" description="HTH gntR-type" evidence="4">
    <location>
        <begin position="8"/>
        <end position="75"/>
    </location>
</feature>
<evidence type="ECO:0000256" key="2">
    <source>
        <dbReference type="ARBA" id="ARBA00023125"/>
    </source>
</evidence>
<dbReference type="GO" id="GO:0003677">
    <property type="term" value="F:DNA binding"/>
    <property type="evidence" value="ECO:0007669"/>
    <property type="project" value="UniProtKB-KW"/>
</dbReference>
<dbReference type="Pfam" id="PF07729">
    <property type="entry name" value="FCD"/>
    <property type="match status" value="1"/>
</dbReference>
<dbReference type="PROSITE" id="PS50949">
    <property type="entry name" value="HTH_GNTR"/>
    <property type="match status" value="1"/>
</dbReference>
<dbReference type="GO" id="GO:0003700">
    <property type="term" value="F:DNA-binding transcription factor activity"/>
    <property type="evidence" value="ECO:0007669"/>
    <property type="project" value="InterPro"/>
</dbReference>
<evidence type="ECO:0000313" key="6">
    <source>
        <dbReference type="Proteomes" id="UP000503011"/>
    </source>
</evidence>
<organism evidence="5 6">
    <name type="scientific">Phytohabitans suffuscus</name>
    <dbReference type="NCBI Taxonomy" id="624315"/>
    <lineage>
        <taxon>Bacteria</taxon>
        <taxon>Bacillati</taxon>
        <taxon>Actinomycetota</taxon>
        <taxon>Actinomycetes</taxon>
        <taxon>Micromonosporales</taxon>
        <taxon>Micromonosporaceae</taxon>
    </lineage>
</organism>
<dbReference type="InterPro" id="IPR036388">
    <property type="entry name" value="WH-like_DNA-bd_sf"/>
</dbReference>
<gene>
    <name evidence="5" type="ORF">Psuf_072250</name>
</gene>
<reference evidence="5 6" key="2">
    <citation type="submission" date="2020-03" db="EMBL/GenBank/DDBJ databases">
        <authorList>
            <person name="Ichikawa N."/>
            <person name="Kimura A."/>
            <person name="Kitahashi Y."/>
            <person name="Uohara A."/>
        </authorList>
    </citation>
    <scope>NUCLEOTIDE SEQUENCE [LARGE SCALE GENOMIC DNA]</scope>
    <source>
        <strain evidence="5 6">NBRC 105367</strain>
    </source>
</reference>
<proteinExistence type="predicted"/>
<dbReference type="EMBL" id="AP022871">
    <property type="protein sequence ID" value="BCB89912.1"/>
    <property type="molecule type" value="Genomic_DNA"/>
</dbReference>
<dbReference type="Pfam" id="PF00392">
    <property type="entry name" value="GntR"/>
    <property type="match status" value="1"/>
</dbReference>
<dbReference type="KEGG" id="psuu:Psuf_072250"/>
<dbReference type="InterPro" id="IPR036390">
    <property type="entry name" value="WH_DNA-bd_sf"/>
</dbReference>
<dbReference type="PANTHER" id="PTHR43537">
    <property type="entry name" value="TRANSCRIPTIONAL REGULATOR, GNTR FAMILY"/>
    <property type="match status" value="1"/>
</dbReference>
<keyword evidence="6" id="KW-1185">Reference proteome</keyword>
<name>A0A6F8YUW7_9ACTN</name>
<keyword evidence="1" id="KW-0805">Transcription regulation</keyword>
<dbReference type="SMART" id="SM00345">
    <property type="entry name" value="HTH_GNTR"/>
    <property type="match status" value="1"/>
</dbReference>
<dbReference type="Gene3D" id="1.20.120.530">
    <property type="entry name" value="GntR ligand-binding domain-like"/>
    <property type="match status" value="1"/>
</dbReference>
<keyword evidence="3" id="KW-0804">Transcription</keyword>
<evidence type="ECO:0000313" key="5">
    <source>
        <dbReference type="EMBL" id="BCB89912.1"/>
    </source>
</evidence>
<dbReference type="InterPro" id="IPR008920">
    <property type="entry name" value="TF_FadR/GntR_C"/>
</dbReference>
<dbReference type="InterPro" id="IPR011711">
    <property type="entry name" value="GntR_C"/>
</dbReference>
<reference evidence="5 6" key="1">
    <citation type="submission" date="2020-03" db="EMBL/GenBank/DDBJ databases">
        <title>Whole genome shotgun sequence of Phytohabitans suffuscus NBRC 105367.</title>
        <authorList>
            <person name="Komaki H."/>
            <person name="Tamura T."/>
        </authorList>
    </citation>
    <scope>NUCLEOTIDE SEQUENCE [LARGE SCALE GENOMIC DNA]</scope>
    <source>
        <strain evidence="5 6">NBRC 105367</strain>
    </source>
</reference>
<protein>
    <submittedName>
        <fullName evidence="5">GntR family transcriptional regulator</fullName>
    </submittedName>
</protein>
<accession>A0A6F8YUW7</accession>
<dbReference type="SUPFAM" id="SSF48008">
    <property type="entry name" value="GntR ligand-binding domain-like"/>
    <property type="match status" value="1"/>
</dbReference>
<dbReference type="PANTHER" id="PTHR43537:SF41">
    <property type="entry name" value="TRANSCRIPTIONAL REGULATORY PROTEIN"/>
    <property type="match status" value="1"/>
</dbReference>
<dbReference type="InterPro" id="IPR000524">
    <property type="entry name" value="Tscrpt_reg_HTH_GntR"/>
</dbReference>
<dbReference type="SMART" id="SM00895">
    <property type="entry name" value="FCD"/>
    <property type="match status" value="1"/>
</dbReference>
<dbReference type="RefSeq" id="WP_173161974.1">
    <property type="nucleotide sequence ID" value="NZ_AP022871.1"/>
</dbReference>
<dbReference type="CDD" id="cd07377">
    <property type="entry name" value="WHTH_GntR"/>
    <property type="match status" value="1"/>
</dbReference>